<feature type="signal peptide" evidence="1">
    <location>
        <begin position="1"/>
        <end position="19"/>
    </location>
</feature>
<organism evidence="2 3">
    <name type="scientific">Palleronia caenipelagi</name>
    <dbReference type="NCBI Taxonomy" id="2489174"/>
    <lineage>
        <taxon>Bacteria</taxon>
        <taxon>Pseudomonadati</taxon>
        <taxon>Pseudomonadota</taxon>
        <taxon>Alphaproteobacteria</taxon>
        <taxon>Rhodobacterales</taxon>
        <taxon>Roseobacteraceae</taxon>
        <taxon>Palleronia</taxon>
    </lineage>
</organism>
<evidence type="ECO:0008006" key="4">
    <source>
        <dbReference type="Google" id="ProtNLM"/>
    </source>
</evidence>
<name>A0A547Q703_9RHOB</name>
<keyword evidence="3" id="KW-1185">Reference proteome</keyword>
<protein>
    <recommendedName>
        <fullName evidence="4">DUF4156 domain-containing protein</fullName>
    </recommendedName>
</protein>
<feature type="chain" id="PRO_5021699187" description="DUF4156 domain-containing protein" evidence="1">
    <location>
        <begin position="20"/>
        <end position="77"/>
    </location>
</feature>
<keyword evidence="1" id="KW-0732">Signal</keyword>
<comment type="caution">
    <text evidence="2">The sequence shown here is derived from an EMBL/GenBank/DDBJ whole genome shotgun (WGS) entry which is preliminary data.</text>
</comment>
<evidence type="ECO:0000313" key="3">
    <source>
        <dbReference type="Proteomes" id="UP000318590"/>
    </source>
</evidence>
<gene>
    <name evidence="2" type="ORF">FEV53_05390</name>
</gene>
<sequence>MKVFAVLVLAVAAAGCTQAQYESEPVAVQTAKGPVTCQLYGHNQVVWDEAILRPDSMTDDEANQVCVQEGQRRLAAY</sequence>
<accession>A0A547Q703</accession>
<dbReference type="OrthoDB" id="7777983at2"/>
<dbReference type="EMBL" id="VFSV01000007">
    <property type="protein sequence ID" value="TRD22158.1"/>
    <property type="molecule type" value="Genomic_DNA"/>
</dbReference>
<dbReference type="PROSITE" id="PS51257">
    <property type="entry name" value="PROKAR_LIPOPROTEIN"/>
    <property type="match status" value="1"/>
</dbReference>
<reference evidence="2 3" key="1">
    <citation type="submission" date="2019-06" db="EMBL/GenBank/DDBJ databases">
        <title>Paenimaribius caenipelagi gen. nov., sp. nov., isolated from a tidal flat.</title>
        <authorList>
            <person name="Yoon J.-H."/>
        </authorList>
    </citation>
    <scope>NUCLEOTIDE SEQUENCE [LARGE SCALE GENOMIC DNA]</scope>
    <source>
        <strain evidence="2 3">JBTF-M29</strain>
    </source>
</reference>
<evidence type="ECO:0000313" key="2">
    <source>
        <dbReference type="EMBL" id="TRD22158.1"/>
    </source>
</evidence>
<dbReference type="AlphaFoldDB" id="A0A547Q703"/>
<evidence type="ECO:0000256" key="1">
    <source>
        <dbReference type="SAM" id="SignalP"/>
    </source>
</evidence>
<proteinExistence type="predicted"/>
<dbReference type="Proteomes" id="UP000318590">
    <property type="component" value="Unassembled WGS sequence"/>
</dbReference>